<dbReference type="Proteomes" id="UP001172101">
    <property type="component" value="Unassembled WGS sequence"/>
</dbReference>
<feature type="region of interest" description="Disordered" evidence="1">
    <location>
        <begin position="1"/>
        <end position="20"/>
    </location>
</feature>
<keyword evidence="3" id="KW-1185">Reference proteome</keyword>
<proteinExistence type="predicted"/>
<comment type="caution">
    <text evidence="2">The sequence shown here is derived from an EMBL/GenBank/DDBJ whole genome shotgun (WGS) entry which is preliminary data.</text>
</comment>
<protein>
    <submittedName>
        <fullName evidence="2">Uncharacterized protein</fullName>
    </submittedName>
</protein>
<organism evidence="2 3">
    <name type="scientific">Lasiosphaeria miniovina</name>
    <dbReference type="NCBI Taxonomy" id="1954250"/>
    <lineage>
        <taxon>Eukaryota</taxon>
        <taxon>Fungi</taxon>
        <taxon>Dikarya</taxon>
        <taxon>Ascomycota</taxon>
        <taxon>Pezizomycotina</taxon>
        <taxon>Sordariomycetes</taxon>
        <taxon>Sordariomycetidae</taxon>
        <taxon>Sordariales</taxon>
        <taxon>Lasiosphaeriaceae</taxon>
        <taxon>Lasiosphaeria</taxon>
    </lineage>
</organism>
<dbReference type="EMBL" id="JAUIRO010000009">
    <property type="protein sequence ID" value="KAK0701872.1"/>
    <property type="molecule type" value="Genomic_DNA"/>
</dbReference>
<evidence type="ECO:0000313" key="2">
    <source>
        <dbReference type="EMBL" id="KAK0701872.1"/>
    </source>
</evidence>
<name>A0AA40DIB5_9PEZI</name>
<dbReference type="AlphaFoldDB" id="A0AA40DIB5"/>
<dbReference type="RefSeq" id="XP_060289536.1">
    <property type="nucleotide sequence ID" value="XM_060440705.1"/>
</dbReference>
<dbReference type="GeneID" id="85323975"/>
<evidence type="ECO:0000256" key="1">
    <source>
        <dbReference type="SAM" id="MobiDB-lite"/>
    </source>
</evidence>
<gene>
    <name evidence="2" type="ORF">B0T26DRAFT_681974</name>
</gene>
<sequence>MPYNAFERASRRRLQPRDTTRSELYTELRPADQLNLVASRFGPEFDPERALLPMTVKVLGVELDRLPGEVVPRELVVARGSTSRSLLPRSSVAGGKAYSCQVEDWSRDPLQLKKKKPAVPAGRGFVVEWWGNWASPNLEEGLRGGACSQGLRTVGLQYPQYQDAEQDILGEVGITVLDSLRAFLEVDDATAVVSLVPETPVRARLCELQGLRECEWLGRPDMSDNDSPRLERMIRSRYTELPFPEDAEGFASLPAVYVRKH</sequence>
<evidence type="ECO:0000313" key="3">
    <source>
        <dbReference type="Proteomes" id="UP001172101"/>
    </source>
</evidence>
<accession>A0AA40DIB5</accession>
<reference evidence="2" key="1">
    <citation type="submission" date="2023-06" db="EMBL/GenBank/DDBJ databases">
        <title>Genome-scale phylogeny and comparative genomics of the fungal order Sordariales.</title>
        <authorList>
            <consortium name="Lawrence Berkeley National Laboratory"/>
            <person name="Hensen N."/>
            <person name="Bonometti L."/>
            <person name="Westerberg I."/>
            <person name="Brannstrom I.O."/>
            <person name="Guillou S."/>
            <person name="Cros-Aarteil S."/>
            <person name="Calhoun S."/>
            <person name="Haridas S."/>
            <person name="Kuo A."/>
            <person name="Mondo S."/>
            <person name="Pangilinan J."/>
            <person name="Riley R."/>
            <person name="LaButti K."/>
            <person name="Andreopoulos B."/>
            <person name="Lipzen A."/>
            <person name="Chen C."/>
            <person name="Yanf M."/>
            <person name="Daum C."/>
            <person name="Ng V."/>
            <person name="Clum A."/>
            <person name="Steindorff A."/>
            <person name="Ohm R."/>
            <person name="Martin F."/>
            <person name="Silar P."/>
            <person name="Natvig D."/>
            <person name="Lalanne C."/>
            <person name="Gautier V."/>
            <person name="Ament-velasquez S.L."/>
            <person name="Kruys A."/>
            <person name="Hutchinson M.I."/>
            <person name="Powell A.J."/>
            <person name="Barry K."/>
            <person name="Miller A.N."/>
            <person name="Grigoriev I.V."/>
            <person name="Debuchy R."/>
            <person name="Gladieux P."/>
            <person name="Thoren M.H."/>
            <person name="Johannesson H."/>
        </authorList>
    </citation>
    <scope>NUCLEOTIDE SEQUENCE</scope>
    <source>
        <strain evidence="2">SMH2392-1A</strain>
    </source>
</reference>